<dbReference type="PANTHER" id="PTHR36511:SF3">
    <property type="entry name" value="ANTITOXIN HIGA-2"/>
    <property type="match status" value="1"/>
</dbReference>
<dbReference type="Gene3D" id="1.10.260.40">
    <property type="entry name" value="lambda repressor-like DNA-binding domains"/>
    <property type="match status" value="1"/>
</dbReference>
<evidence type="ECO:0000256" key="2">
    <source>
        <dbReference type="ARBA" id="ARBA00023125"/>
    </source>
</evidence>
<evidence type="ECO:0000259" key="4">
    <source>
        <dbReference type="PROSITE" id="PS50943"/>
    </source>
</evidence>
<dbReference type="InterPro" id="IPR052359">
    <property type="entry name" value="HTH-type_reg/antitoxin"/>
</dbReference>
<evidence type="ECO:0000313" key="5">
    <source>
        <dbReference type="EMBL" id="BDA80167.1"/>
    </source>
</evidence>
<dbReference type="EMBL" id="AP025028">
    <property type="protein sequence ID" value="BDA80167.1"/>
    <property type="molecule type" value="Genomic_DNA"/>
</dbReference>
<keyword evidence="2" id="KW-0238">DNA-binding</keyword>
<dbReference type="Pfam" id="PF01381">
    <property type="entry name" value="HTH_3"/>
    <property type="match status" value="1"/>
</dbReference>
<organism evidence="5 6">
    <name type="scientific">Leptospira kobayashii</name>
    <dbReference type="NCBI Taxonomy" id="1917830"/>
    <lineage>
        <taxon>Bacteria</taxon>
        <taxon>Pseudomonadati</taxon>
        <taxon>Spirochaetota</taxon>
        <taxon>Spirochaetia</taxon>
        <taxon>Leptospirales</taxon>
        <taxon>Leptospiraceae</taxon>
        <taxon>Leptospira</taxon>
    </lineage>
</organism>
<dbReference type="Proteomes" id="UP000245263">
    <property type="component" value="Chromosome 1"/>
</dbReference>
<evidence type="ECO:0000256" key="1">
    <source>
        <dbReference type="ARBA" id="ARBA00023015"/>
    </source>
</evidence>
<proteinExistence type="predicted"/>
<name>A0ABM7UM88_9LEPT</name>
<keyword evidence="6" id="KW-1185">Reference proteome</keyword>
<dbReference type="CDD" id="cd00093">
    <property type="entry name" value="HTH_XRE"/>
    <property type="match status" value="1"/>
</dbReference>
<dbReference type="RefSeq" id="WP_109020929.1">
    <property type="nucleotide sequence ID" value="NZ_AP025028.1"/>
</dbReference>
<evidence type="ECO:0000256" key="3">
    <source>
        <dbReference type="ARBA" id="ARBA00023163"/>
    </source>
</evidence>
<keyword evidence="3" id="KW-0804">Transcription</keyword>
<dbReference type="InterPro" id="IPR010982">
    <property type="entry name" value="Lambda_DNA-bd_dom_sf"/>
</dbReference>
<reference evidence="5 6" key="1">
    <citation type="submission" date="2021-08" db="EMBL/GenBank/DDBJ databases">
        <title>Complete genome sequence of Leptospira kobayashii strain E30.</title>
        <authorList>
            <person name="Nakao R."/>
            <person name="Nakamura S."/>
            <person name="Masuzawa T."/>
            <person name="Koizumi N."/>
        </authorList>
    </citation>
    <scope>NUCLEOTIDE SEQUENCE [LARGE SCALE GENOMIC DNA]</scope>
    <source>
        <strain evidence="5 6">E30</strain>
    </source>
</reference>
<sequence>MVKQSNDKLFNSLVKGLNDAIDYSNGENVHGVQARIVSIPKLPTFKGKEIKSIRNKLHLTQTIFAQTLGVSEKTIEAWESGRNIPQGPAQRMLFVLKNNSNALDVLGVKYG</sequence>
<evidence type="ECO:0000313" key="6">
    <source>
        <dbReference type="Proteomes" id="UP000245263"/>
    </source>
</evidence>
<dbReference type="PANTHER" id="PTHR36511">
    <property type="entry name" value="MERR FAMILY BACTERIAL REGULATORY PROTEIN"/>
    <property type="match status" value="1"/>
</dbReference>
<feature type="domain" description="HTH cro/C1-type" evidence="4">
    <location>
        <begin position="50"/>
        <end position="85"/>
    </location>
</feature>
<protein>
    <recommendedName>
        <fullName evidence="4">HTH cro/C1-type domain-containing protein</fullName>
    </recommendedName>
</protein>
<accession>A0ABM7UM88</accession>
<gene>
    <name evidence="5" type="ORF">LPTSP3_g30970</name>
</gene>
<keyword evidence="1" id="KW-0805">Transcription regulation</keyword>
<dbReference type="SUPFAM" id="SSF47413">
    <property type="entry name" value="lambda repressor-like DNA-binding domains"/>
    <property type="match status" value="1"/>
</dbReference>
<dbReference type="InterPro" id="IPR001387">
    <property type="entry name" value="Cro/C1-type_HTH"/>
</dbReference>
<dbReference type="PROSITE" id="PS50943">
    <property type="entry name" value="HTH_CROC1"/>
    <property type="match status" value="1"/>
</dbReference>